<organism evidence="2 3">
    <name type="scientific">Trichinella zimbabwensis</name>
    <dbReference type="NCBI Taxonomy" id="268475"/>
    <lineage>
        <taxon>Eukaryota</taxon>
        <taxon>Metazoa</taxon>
        <taxon>Ecdysozoa</taxon>
        <taxon>Nematoda</taxon>
        <taxon>Enoplea</taxon>
        <taxon>Dorylaimia</taxon>
        <taxon>Trichinellida</taxon>
        <taxon>Trichinellidae</taxon>
        <taxon>Trichinella</taxon>
    </lineage>
</organism>
<comment type="caution">
    <text evidence="2">The sequence shown here is derived from an EMBL/GenBank/DDBJ whole genome shotgun (WGS) entry which is preliminary data.</text>
</comment>
<dbReference type="STRING" id="268475.A0A0V1I3L3"/>
<name>A0A0V1I3L3_9BILA</name>
<sequence length="113" mass="12737">MSATGAEFRTILGLYVDDGLPCCSDFTIFVDLVKKLDNEFEVTVADGSYFVMLEIHRNRSKSTIAISQRNYMEEILDKFNMQSCKPVASPGDLSMKLSKDMAPSTVYERNCFV</sequence>
<accession>A0A0V1I3L3</accession>
<proteinExistence type="predicted"/>
<dbReference type="OrthoDB" id="8047436at2759"/>
<dbReference type="EMBL" id="JYDP01000007">
    <property type="protein sequence ID" value="KRZ17343.1"/>
    <property type="molecule type" value="Genomic_DNA"/>
</dbReference>
<dbReference type="Proteomes" id="UP000055024">
    <property type="component" value="Unassembled WGS sequence"/>
</dbReference>
<feature type="domain" description="Reverse transcriptase Ty1/copia-type" evidence="1">
    <location>
        <begin position="7"/>
        <end position="90"/>
    </location>
</feature>
<gene>
    <name evidence="2" type="ORF">T11_3397</name>
</gene>
<dbReference type="AlphaFoldDB" id="A0A0V1I3L3"/>
<dbReference type="InterPro" id="IPR013103">
    <property type="entry name" value="RVT_2"/>
</dbReference>
<protein>
    <submittedName>
        <fullName evidence="2">Retrovirus-related Pol polyprotein from transposon TNT 1-94</fullName>
    </submittedName>
</protein>
<evidence type="ECO:0000313" key="2">
    <source>
        <dbReference type="EMBL" id="KRZ17343.1"/>
    </source>
</evidence>
<dbReference type="Pfam" id="PF07727">
    <property type="entry name" value="RVT_2"/>
    <property type="match status" value="1"/>
</dbReference>
<reference evidence="2 3" key="1">
    <citation type="submission" date="2015-01" db="EMBL/GenBank/DDBJ databases">
        <title>Evolution of Trichinella species and genotypes.</title>
        <authorList>
            <person name="Korhonen P.K."/>
            <person name="Edoardo P."/>
            <person name="Giuseppe L.R."/>
            <person name="Gasser R.B."/>
        </authorList>
    </citation>
    <scope>NUCLEOTIDE SEQUENCE [LARGE SCALE GENOMIC DNA]</scope>
    <source>
        <strain evidence="2">ISS1029</strain>
    </source>
</reference>
<evidence type="ECO:0000313" key="3">
    <source>
        <dbReference type="Proteomes" id="UP000055024"/>
    </source>
</evidence>
<evidence type="ECO:0000259" key="1">
    <source>
        <dbReference type="Pfam" id="PF07727"/>
    </source>
</evidence>
<keyword evidence="3" id="KW-1185">Reference proteome</keyword>